<dbReference type="SUPFAM" id="SSF49899">
    <property type="entry name" value="Concanavalin A-like lectins/glucanases"/>
    <property type="match status" value="1"/>
</dbReference>
<protein>
    <recommendedName>
        <fullName evidence="6">Calcineurin-like phosphoesterase domain-containing protein</fullName>
    </recommendedName>
</protein>
<name>A0A9D2UY84_9ACTN</name>
<dbReference type="Pfam" id="PF13385">
    <property type="entry name" value="Laminin_G_3"/>
    <property type="match status" value="1"/>
</dbReference>
<feature type="compositionally biased region" description="Gly residues" evidence="2">
    <location>
        <begin position="943"/>
        <end position="1000"/>
    </location>
</feature>
<evidence type="ECO:0000256" key="2">
    <source>
        <dbReference type="SAM" id="MobiDB-lite"/>
    </source>
</evidence>
<dbReference type="InterPro" id="IPR003961">
    <property type="entry name" value="FN3_dom"/>
</dbReference>
<feature type="region of interest" description="Disordered" evidence="2">
    <location>
        <begin position="937"/>
        <end position="1021"/>
    </location>
</feature>
<comment type="caution">
    <text evidence="4">The sequence shown here is derived from an EMBL/GenBank/DDBJ whole genome shotgun (WGS) entry which is preliminary data.</text>
</comment>
<dbReference type="Proteomes" id="UP000786989">
    <property type="component" value="Unassembled WGS sequence"/>
</dbReference>
<accession>A0A9D2UY84</accession>
<dbReference type="InterPro" id="IPR013320">
    <property type="entry name" value="ConA-like_dom_sf"/>
</dbReference>
<dbReference type="GO" id="GO:0005975">
    <property type="term" value="P:carbohydrate metabolic process"/>
    <property type="evidence" value="ECO:0007669"/>
    <property type="project" value="UniProtKB-ARBA"/>
</dbReference>
<evidence type="ECO:0000256" key="1">
    <source>
        <dbReference type="ARBA" id="ARBA00023295"/>
    </source>
</evidence>
<organism evidence="4 5">
    <name type="scientific">Slackia equolifaciens</name>
    <dbReference type="NCBI Taxonomy" id="498718"/>
    <lineage>
        <taxon>Bacteria</taxon>
        <taxon>Bacillati</taxon>
        <taxon>Actinomycetota</taxon>
        <taxon>Coriobacteriia</taxon>
        <taxon>Eggerthellales</taxon>
        <taxon>Eggerthellaceae</taxon>
        <taxon>Slackia</taxon>
    </lineage>
</organism>
<dbReference type="InterPro" id="IPR029052">
    <property type="entry name" value="Metallo-depent_PP-like"/>
</dbReference>
<proteinExistence type="predicted"/>
<evidence type="ECO:0000256" key="3">
    <source>
        <dbReference type="SAM" id="Phobius"/>
    </source>
</evidence>
<dbReference type="SUPFAM" id="SSF56300">
    <property type="entry name" value="Metallo-dependent phosphatases"/>
    <property type="match status" value="1"/>
</dbReference>
<dbReference type="InterPro" id="IPR036116">
    <property type="entry name" value="FN3_sf"/>
</dbReference>
<dbReference type="InterPro" id="IPR013783">
    <property type="entry name" value="Ig-like_fold"/>
</dbReference>
<feature type="compositionally biased region" description="Low complexity" evidence="2">
    <location>
        <begin position="1001"/>
        <end position="1010"/>
    </location>
</feature>
<evidence type="ECO:0000313" key="5">
    <source>
        <dbReference type="Proteomes" id="UP000786989"/>
    </source>
</evidence>
<evidence type="ECO:0000313" key="4">
    <source>
        <dbReference type="EMBL" id="HJF66160.1"/>
    </source>
</evidence>
<gene>
    <name evidence="4" type="ORF">K8U77_08635</name>
</gene>
<keyword evidence="3" id="KW-0812">Transmembrane</keyword>
<feature type="transmembrane region" description="Helical" evidence="3">
    <location>
        <begin position="1028"/>
        <end position="1051"/>
    </location>
</feature>
<dbReference type="AlphaFoldDB" id="A0A9D2UY84"/>
<dbReference type="Gene3D" id="2.60.120.200">
    <property type="match status" value="1"/>
</dbReference>
<dbReference type="Gene3D" id="3.60.21.10">
    <property type="match status" value="1"/>
</dbReference>
<dbReference type="Gene3D" id="2.60.40.10">
    <property type="entry name" value="Immunoglobulins"/>
    <property type="match status" value="1"/>
</dbReference>
<keyword evidence="3" id="KW-0472">Membrane</keyword>
<keyword evidence="1" id="KW-0326">Glycosidase</keyword>
<dbReference type="GO" id="GO:0016798">
    <property type="term" value="F:hydrolase activity, acting on glycosyl bonds"/>
    <property type="evidence" value="ECO:0007669"/>
    <property type="project" value="UniProtKB-KW"/>
</dbReference>
<evidence type="ECO:0008006" key="6">
    <source>
        <dbReference type="Google" id="ProtNLM"/>
    </source>
</evidence>
<reference evidence="4" key="2">
    <citation type="submission" date="2021-09" db="EMBL/GenBank/DDBJ databases">
        <authorList>
            <person name="Gilroy R."/>
        </authorList>
    </citation>
    <scope>NUCLEOTIDE SEQUENCE</scope>
    <source>
        <strain evidence="4">ChiGjej6B6-11269</strain>
    </source>
</reference>
<dbReference type="CDD" id="cd00063">
    <property type="entry name" value="FN3"/>
    <property type="match status" value="1"/>
</dbReference>
<keyword evidence="1" id="KW-0378">Hydrolase</keyword>
<sequence length="1057" mass="112642">MEKPQGEAQSSLAWPLCGRGRAAGLSSSHTAGVCRKATCLLASTLLAVSLMPAAGLAPQAQAAEDAANASQSAQAMTQDRIDEANNAYNNAATNLTFITMSDTEFGGNATDDKTAQEVAYEAKVGDYRTIAEWANAKGFDIQAVVDNGDVIGANEAEYYAHLDGDSTKPADWYRAVEQAFSENFGDAYMMFTQGNHDIADLMGDVFDEKHANDEKWVYPNDDTDNVGNWHVNINGYDFIGLDYNGPTTFGYGGQQSGYQDFLRATLEEISSAPDYDPGKPIFVNVHSGYAGTSLGGPFHGTYDTAGPDLQSILADYPQVLVGSAHTHFSVEPETSIYQKDFTFYENGSMNYIYQDVPGDFLGGGYFDGDQGSQGENEKTCNFVSILEDGSTVIRRFDVTHERWIGMPWVIDTTQGTAGFSYTDDQRSTVAPWWEEGTLLTAANVTETSATIGFDQAADDQLVNYYEISIADALGNPVQFTVNQVPDWGGNDTESFTGSFKAYSRWYMEPNTMGFDLTDLEPATTYTVTVRAYDDFQNESAEPLVGTFRTAGELTFPEFPEESTPVEGIEEGQYFDMSFEGDLSDAISGATGTANGSVEFVDSYNEQAGQAVRIASGAGNYVDLGNRDEWNLGTDKDITINFWINVESCGGYSAFISNKDWTNWWRKGINVGPQSSDTTKVEFTLGDDVSGGGAYCTGDVPNYVGAWHMMTVSVDRENQLARTYFDGELKQTTDISSIGDMTSNLSMYLGVDAGRAYGNTTFAMDDLDMWDRPLSDEEVSSLFASADATAAQREALDDALKYAIDLRAQIEVGEESGRVYDDELTAALDAAINGAQDVADDAIREAFDALKTAVLAVESQPVVYTVESTGENGVVAAASATVEEGSDAVFALAPNEGYQIEGSDISVTAGLEYEVSGAQLIVHNVTGPVQVHVSFAKISDQGGDNPGSGDQGGGDQGGDNPGSGDQGGDNQGDGGQSGQNPGDGAGQGDGNGSGNGSGSDAGNGSDPSDNGQTSSDQDNGGVFAKTNDGMLQVFVALCGVLAAAATGLVIAWRKLRRF</sequence>
<dbReference type="SUPFAM" id="SSF49265">
    <property type="entry name" value="Fibronectin type III"/>
    <property type="match status" value="1"/>
</dbReference>
<reference evidence="4" key="1">
    <citation type="journal article" date="2021" name="PeerJ">
        <title>Extensive microbial diversity within the chicken gut microbiome revealed by metagenomics and culture.</title>
        <authorList>
            <person name="Gilroy R."/>
            <person name="Ravi A."/>
            <person name="Getino M."/>
            <person name="Pursley I."/>
            <person name="Horton D.L."/>
            <person name="Alikhan N.F."/>
            <person name="Baker D."/>
            <person name="Gharbi K."/>
            <person name="Hall N."/>
            <person name="Watson M."/>
            <person name="Adriaenssens E.M."/>
            <person name="Foster-Nyarko E."/>
            <person name="Jarju S."/>
            <person name="Secka A."/>
            <person name="Antonio M."/>
            <person name="Oren A."/>
            <person name="Chaudhuri R.R."/>
            <person name="La Ragione R."/>
            <person name="Hildebrand F."/>
            <person name="Pallen M.J."/>
        </authorList>
    </citation>
    <scope>NUCLEOTIDE SEQUENCE</scope>
    <source>
        <strain evidence="4">ChiGjej6B6-11269</strain>
    </source>
</reference>
<dbReference type="EMBL" id="DYWI01000167">
    <property type="protein sequence ID" value="HJF66160.1"/>
    <property type="molecule type" value="Genomic_DNA"/>
</dbReference>
<keyword evidence="3" id="KW-1133">Transmembrane helix</keyword>